<keyword evidence="2" id="KW-0378">Hydrolase</keyword>
<evidence type="ECO:0000256" key="1">
    <source>
        <dbReference type="ARBA" id="ARBA00022723"/>
    </source>
</evidence>
<proteinExistence type="predicted"/>
<dbReference type="InterPro" id="IPR036412">
    <property type="entry name" value="HAD-like_sf"/>
</dbReference>
<dbReference type="SUPFAM" id="SSF56784">
    <property type="entry name" value="HAD-like"/>
    <property type="match status" value="1"/>
</dbReference>
<keyword evidence="1" id="KW-0479">Metal-binding</keyword>
<dbReference type="EMBL" id="KZ349851">
    <property type="protein sequence ID" value="PIO64502.1"/>
    <property type="molecule type" value="Genomic_DNA"/>
</dbReference>
<evidence type="ECO:0000256" key="2">
    <source>
        <dbReference type="ARBA" id="ARBA00022801"/>
    </source>
</evidence>
<sequence length="103" mass="11771">MRALLRGSVVRGWSLTERRCIQAEALRRIYDNARAACSSIGAAPRVNPRAVFVNNDLDLGSIDVYGFDYDYTLAVYTRNLHALIYRMALHRLISQFKVPLFVH</sequence>
<keyword evidence="5" id="KW-1185">Reference proteome</keyword>
<name>A0A2G9U494_TELCI</name>
<reference evidence="4 5" key="1">
    <citation type="submission" date="2015-09" db="EMBL/GenBank/DDBJ databases">
        <title>Draft genome of the parasitic nematode Teladorsagia circumcincta isolate WARC Sus (inbred).</title>
        <authorList>
            <person name="Mitreva M."/>
        </authorList>
    </citation>
    <scope>NUCLEOTIDE SEQUENCE [LARGE SCALE GENOMIC DNA]</scope>
    <source>
        <strain evidence="4 5">S</strain>
    </source>
</reference>
<gene>
    <name evidence="4" type="ORF">TELCIR_13867</name>
</gene>
<dbReference type="AlphaFoldDB" id="A0A2G9U494"/>
<dbReference type="GO" id="GO:0008253">
    <property type="term" value="F:5'-nucleotidase activity"/>
    <property type="evidence" value="ECO:0007669"/>
    <property type="project" value="TreeGrafter"/>
</dbReference>
<keyword evidence="3" id="KW-0460">Magnesium</keyword>
<organism evidence="4 5">
    <name type="scientific">Teladorsagia circumcincta</name>
    <name type="common">Brown stomach worm</name>
    <name type="synonym">Ostertagia circumcincta</name>
    <dbReference type="NCBI Taxonomy" id="45464"/>
    <lineage>
        <taxon>Eukaryota</taxon>
        <taxon>Metazoa</taxon>
        <taxon>Ecdysozoa</taxon>
        <taxon>Nematoda</taxon>
        <taxon>Chromadorea</taxon>
        <taxon>Rhabditida</taxon>
        <taxon>Rhabditina</taxon>
        <taxon>Rhabditomorpha</taxon>
        <taxon>Strongyloidea</taxon>
        <taxon>Trichostrongylidae</taxon>
        <taxon>Teladorsagia</taxon>
    </lineage>
</organism>
<dbReference type="Pfam" id="PF05761">
    <property type="entry name" value="5_nucleotid"/>
    <property type="match status" value="1"/>
</dbReference>
<evidence type="ECO:0000313" key="5">
    <source>
        <dbReference type="Proteomes" id="UP000230423"/>
    </source>
</evidence>
<evidence type="ECO:0000256" key="3">
    <source>
        <dbReference type="ARBA" id="ARBA00022842"/>
    </source>
</evidence>
<evidence type="ECO:0000313" key="4">
    <source>
        <dbReference type="EMBL" id="PIO64502.1"/>
    </source>
</evidence>
<protein>
    <submittedName>
        <fullName evidence="4">Uncharacterized protein</fullName>
    </submittedName>
</protein>
<dbReference type="PANTHER" id="PTHR12103">
    <property type="entry name" value="5'-NUCLEOTIDASE DOMAIN-CONTAINING"/>
    <property type="match status" value="1"/>
</dbReference>
<dbReference type="GO" id="GO:0046872">
    <property type="term" value="F:metal ion binding"/>
    <property type="evidence" value="ECO:0007669"/>
    <property type="project" value="UniProtKB-KW"/>
</dbReference>
<dbReference type="PANTHER" id="PTHR12103:SF12">
    <property type="entry name" value="FI20020P1"/>
    <property type="match status" value="1"/>
</dbReference>
<accession>A0A2G9U494</accession>
<dbReference type="OrthoDB" id="5807366at2759"/>
<dbReference type="InterPro" id="IPR008380">
    <property type="entry name" value="HAD-SF_hydro_IG_5-nucl"/>
</dbReference>
<dbReference type="Proteomes" id="UP000230423">
    <property type="component" value="Unassembled WGS sequence"/>
</dbReference>